<dbReference type="AlphaFoldDB" id="A0A0F7K2P6"/>
<dbReference type="Pfam" id="PF12698">
    <property type="entry name" value="ABC2_membrane_3"/>
    <property type="match status" value="1"/>
</dbReference>
<evidence type="ECO:0000256" key="6">
    <source>
        <dbReference type="ARBA" id="ARBA00022989"/>
    </source>
</evidence>
<evidence type="ECO:0000313" key="10">
    <source>
        <dbReference type="EMBL" id="AKH21844.1"/>
    </source>
</evidence>
<keyword evidence="6 8" id="KW-1133">Transmembrane helix</keyword>
<evidence type="ECO:0000313" key="11">
    <source>
        <dbReference type="Proteomes" id="UP000034410"/>
    </source>
</evidence>
<dbReference type="InterPro" id="IPR051449">
    <property type="entry name" value="ABC-2_transporter_component"/>
</dbReference>
<dbReference type="InterPro" id="IPR013525">
    <property type="entry name" value="ABC2_TM"/>
</dbReference>
<comment type="similarity">
    <text evidence="2">Belongs to the ABC-2 integral membrane protein family.</text>
</comment>
<evidence type="ECO:0000256" key="8">
    <source>
        <dbReference type="SAM" id="Phobius"/>
    </source>
</evidence>
<dbReference type="PROSITE" id="PS51012">
    <property type="entry name" value="ABC_TM2"/>
    <property type="match status" value="1"/>
</dbReference>
<dbReference type="KEGG" id="seds:AAY24_17545"/>
<dbReference type="OrthoDB" id="9808686at2"/>
<name>A0A0F7K2P6_9GAMM</name>
<feature type="transmembrane region" description="Helical" evidence="8">
    <location>
        <begin position="220"/>
        <end position="244"/>
    </location>
</feature>
<evidence type="ECO:0000256" key="3">
    <source>
        <dbReference type="ARBA" id="ARBA00022448"/>
    </source>
</evidence>
<dbReference type="PANTHER" id="PTHR30294:SF47">
    <property type="entry name" value="INNER MEMBRANE TRANSPORT PERMEASE YHHJ"/>
    <property type="match status" value="1"/>
</dbReference>
<dbReference type="Gene3D" id="3.40.1710.10">
    <property type="entry name" value="abc type-2 transporter like domain"/>
    <property type="match status" value="1"/>
</dbReference>
<proteinExistence type="inferred from homology"/>
<feature type="domain" description="ABC transmembrane type-2" evidence="9">
    <location>
        <begin position="141"/>
        <end position="369"/>
    </location>
</feature>
<evidence type="ECO:0000256" key="4">
    <source>
        <dbReference type="ARBA" id="ARBA00022475"/>
    </source>
</evidence>
<accession>A0A0F7K2P6</accession>
<keyword evidence="7 8" id="KW-0472">Membrane</keyword>
<comment type="subcellular location">
    <subcellularLocation>
        <location evidence="1">Cell membrane</location>
        <topology evidence="1">Multi-pass membrane protein</topology>
    </subcellularLocation>
</comment>
<sequence length="373" mass="41261">MGFGGNIFQLGIKELRSLLHDKVLLIFVLFAFSGMIYSVSSSTSMELHNAPIAVVDEDQSIISKRIIQAFYGPYFKTPDLISTQDVDRMMDNGKYTFVIYIPHRFQRDLLAGKQPDIQVNIDATRMGQAFIGDNYIQYIISGEISEALQGYRAEYQYPIALTTHIKFNPNLTSAWFGSVMELMNVITMISIILTGAAVIREREHGTLEHLLVMPITPLQIVCAKIWANGAIILSATALSLLLVIQGLLQVPIQGSIALFLFGVSVHLFATTSLGIFLGTVARSMPQLGLLMILILLPLELLSGGITPRESMPVLVQDIMQLAPTTHFVQFAQAILYRGAGWTAVWPQFFALLAMGVVFFLVALSRFRKSVTLG</sequence>
<protein>
    <submittedName>
        <fullName evidence="10">Membrane protein</fullName>
    </submittedName>
</protein>
<dbReference type="EMBL" id="CP011412">
    <property type="protein sequence ID" value="AKH21844.1"/>
    <property type="molecule type" value="Genomic_DNA"/>
</dbReference>
<dbReference type="GO" id="GO:0140359">
    <property type="term" value="F:ABC-type transporter activity"/>
    <property type="evidence" value="ECO:0007669"/>
    <property type="project" value="InterPro"/>
</dbReference>
<keyword evidence="4" id="KW-1003">Cell membrane</keyword>
<dbReference type="PANTHER" id="PTHR30294">
    <property type="entry name" value="MEMBRANE COMPONENT OF ABC TRANSPORTER YHHJ-RELATED"/>
    <property type="match status" value="1"/>
</dbReference>
<evidence type="ECO:0000256" key="7">
    <source>
        <dbReference type="ARBA" id="ARBA00023136"/>
    </source>
</evidence>
<dbReference type="Proteomes" id="UP000034410">
    <property type="component" value="Chromosome"/>
</dbReference>
<feature type="transmembrane region" description="Helical" evidence="8">
    <location>
        <begin position="256"/>
        <end position="280"/>
    </location>
</feature>
<dbReference type="InterPro" id="IPR047817">
    <property type="entry name" value="ABC2_TM_bact-type"/>
</dbReference>
<keyword evidence="11" id="KW-1185">Reference proteome</keyword>
<feature type="transmembrane region" description="Helical" evidence="8">
    <location>
        <begin position="344"/>
        <end position="363"/>
    </location>
</feature>
<dbReference type="PATRIC" id="fig|1543721.4.peg.3630"/>
<evidence type="ECO:0000259" key="9">
    <source>
        <dbReference type="PROSITE" id="PS51012"/>
    </source>
</evidence>
<evidence type="ECO:0000256" key="2">
    <source>
        <dbReference type="ARBA" id="ARBA00007783"/>
    </source>
</evidence>
<keyword evidence="3" id="KW-0813">Transport</keyword>
<organism evidence="10 11">
    <name type="scientific">Sedimenticola thiotaurini</name>
    <dbReference type="NCBI Taxonomy" id="1543721"/>
    <lineage>
        <taxon>Bacteria</taxon>
        <taxon>Pseudomonadati</taxon>
        <taxon>Pseudomonadota</taxon>
        <taxon>Gammaproteobacteria</taxon>
        <taxon>Chromatiales</taxon>
        <taxon>Sedimenticolaceae</taxon>
        <taxon>Sedimenticola</taxon>
    </lineage>
</organism>
<gene>
    <name evidence="10" type="ORF">AAY24_17545</name>
</gene>
<feature type="transmembrane region" description="Helical" evidence="8">
    <location>
        <begin position="287"/>
        <end position="305"/>
    </location>
</feature>
<keyword evidence="5 8" id="KW-0812">Transmembrane</keyword>
<evidence type="ECO:0000256" key="5">
    <source>
        <dbReference type="ARBA" id="ARBA00022692"/>
    </source>
</evidence>
<reference evidence="10 11" key="1">
    <citation type="journal article" date="2015" name="Genome Announc.">
        <title>Complete Genome Sequence of Sedimenticola thiotaurini Strain SIP-G1, a Polyphosphate- and Polyhydroxyalkanoate-Accumulating Sulfur-Oxidizing Gammaproteobacterium Isolated from Salt Marsh Sediments.</title>
        <authorList>
            <person name="Flood B.E."/>
            <person name="Jones D.S."/>
            <person name="Bailey J.V."/>
        </authorList>
    </citation>
    <scope>NUCLEOTIDE SEQUENCE [LARGE SCALE GENOMIC DNA]</scope>
    <source>
        <strain evidence="10 11">SIP-G1</strain>
    </source>
</reference>
<dbReference type="GO" id="GO:0005886">
    <property type="term" value="C:plasma membrane"/>
    <property type="evidence" value="ECO:0007669"/>
    <property type="project" value="UniProtKB-SubCell"/>
</dbReference>
<evidence type="ECO:0000256" key="1">
    <source>
        <dbReference type="ARBA" id="ARBA00004651"/>
    </source>
</evidence>
<feature type="transmembrane region" description="Helical" evidence="8">
    <location>
        <begin position="23"/>
        <end position="40"/>
    </location>
</feature>
<dbReference type="RefSeq" id="WP_046860765.1">
    <property type="nucleotide sequence ID" value="NZ_CP011412.1"/>
</dbReference>